<dbReference type="PANTHER" id="PTHR35337:SF1">
    <property type="entry name" value="SLR1478 PROTEIN"/>
    <property type="match status" value="1"/>
</dbReference>
<dbReference type="Proteomes" id="UP000483379">
    <property type="component" value="Unassembled WGS sequence"/>
</dbReference>
<feature type="transmembrane region" description="Helical" evidence="1">
    <location>
        <begin position="108"/>
        <end position="130"/>
    </location>
</feature>
<accession>A0A6M0JWQ4</accession>
<feature type="transmembrane region" description="Helical" evidence="1">
    <location>
        <begin position="170"/>
        <end position="189"/>
    </location>
</feature>
<feature type="transmembrane region" description="Helical" evidence="1">
    <location>
        <begin position="303"/>
        <end position="321"/>
    </location>
</feature>
<organism evidence="2 3">
    <name type="scientific">Thiorhodococcus minor</name>
    <dbReference type="NCBI Taxonomy" id="57489"/>
    <lineage>
        <taxon>Bacteria</taxon>
        <taxon>Pseudomonadati</taxon>
        <taxon>Pseudomonadota</taxon>
        <taxon>Gammaproteobacteria</taxon>
        <taxon>Chromatiales</taxon>
        <taxon>Chromatiaceae</taxon>
        <taxon>Thiorhodococcus</taxon>
    </lineage>
</organism>
<dbReference type="PANTHER" id="PTHR35337">
    <property type="entry name" value="SLR1478 PROTEIN"/>
    <property type="match status" value="1"/>
</dbReference>
<dbReference type="InterPro" id="IPR002798">
    <property type="entry name" value="SpoIIM-like"/>
</dbReference>
<dbReference type="Pfam" id="PF01944">
    <property type="entry name" value="SpoIIM"/>
    <property type="match status" value="1"/>
</dbReference>
<evidence type="ECO:0000313" key="3">
    <source>
        <dbReference type="Proteomes" id="UP000483379"/>
    </source>
</evidence>
<reference evidence="2 3" key="1">
    <citation type="submission" date="2020-02" db="EMBL/GenBank/DDBJ databases">
        <title>Genome sequences of Thiorhodococcus mannitoliphagus and Thiorhodococcus minor, purple sulfur photosynthetic bacteria in the gammaproteobacterial family, Chromatiaceae.</title>
        <authorList>
            <person name="Aviles F.A."/>
            <person name="Meyer T.E."/>
            <person name="Kyndt J.A."/>
        </authorList>
    </citation>
    <scope>NUCLEOTIDE SEQUENCE [LARGE SCALE GENOMIC DNA]</scope>
    <source>
        <strain evidence="2 3">DSM 11518</strain>
    </source>
</reference>
<feature type="transmembrane region" description="Helical" evidence="1">
    <location>
        <begin position="196"/>
        <end position="217"/>
    </location>
</feature>
<name>A0A6M0JWQ4_9GAMM</name>
<feature type="transmembrane region" description="Helical" evidence="1">
    <location>
        <begin position="275"/>
        <end position="297"/>
    </location>
</feature>
<comment type="caution">
    <text evidence="2">The sequence shown here is derived from an EMBL/GenBank/DDBJ whole genome shotgun (WGS) entry which is preliminary data.</text>
</comment>
<proteinExistence type="predicted"/>
<keyword evidence="1" id="KW-0812">Transmembrane</keyword>
<gene>
    <name evidence="2" type="ORF">G3446_01485</name>
</gene>
<sequence>MKQQQFEAANAPTWRRYRLLLEQLEGDAKSKRPPAQEDPQGFPQLYRAVCGHYALARTRAYSPGLIADLHDLARRGYPHLYRRRPRMLRAALGFMAEDFPRTLRRHALAFWMGMALLFLPMLAMGVATYLDEEIVYSLMDGLQVSNLEEMYDPANRKPGRSHGRQADTDFAMFGFYIMNNVGIGFRSFASGLIFGVGSAVILVFNGLHIGAAAGHLTRLDYGGTFWTFVSGHGPYELTAIAISGAAGLLLGKALLAPGRRTRLAALRTNARDAIVLVGGAALMLLLAAIVEAFWSSGPAPAPVKYGIGLAGWVLVALYLALSGRSRHGA</sequence>
<evidence type="ECO:0000313" key="2">
    <source>
        <dbReference type="EMBL" id="NEV60575.1"/>
    </source>
</evidence>
<keyword evidence="1" id="KW-0472">Membrane</keyword>
<dbReference type="RefSeq" id="WP_164450623.1">
    <property type="nucleotide sequence ID" value="NZ_JAAIJQ010000003.1"/>
</dbReference>
<evidence type="ECO:0000256" key="1">
    <source>
        <dbReference type="SAM" id="Phobius"/>
    </source>
</evidence>
<protein>
    <submittedName>
        <fullName evidence="2">Stage II sporulation protein M</fullName>
    </submittedName>
</protein>
<feature type="transmembrane region" description="Helical" evidence="1">
    <location>
        <begin position="237"/>
        <end position="255"/>
    </location>
</feature>
<dbReference type="AlphaFoldDB" id="A0A6M0JWQ4"/>
<dbReference type="EMBL" id="JAAIJQ010000003">
    <property type="protein sequence ID" value="NEV60575.1"/>
    <property type="molecule type" value="Genomic_DNA"/>
</dbReference>
<keyword evidence="3" id="KW-1185">Reference proteome</keyword>
<keyword evidence="1" id="KW-1133">Transmembrane helix</keyword>